<keyword evidence="1" id="KW-0472">Membrane</keyword>
<dbReference type="AlphaFoldDB" id="A0A512AKM5"/>
<reference evidence="3 4" key="1">
    <citation type="submission" date="2019-07" db="EMBL/GenBank/DDBJ databases">
        <title>Whole genome shotgun sequence of Novosphingobium sediminis NBRC 106119.</title>
        <authorList>
            <person name="Hosoyama A."/>
            <person name="Uohara A."/>
            <person name="Ohji S."/>
            <person name="Ichikawa N."/>
        </authorList>
    </citation>
    <scope>NUCLEOTIDE SEQUENCE [LARGE SCALE GENOMIC DNA]</scope>
    <source>
        <strain evidence="3 4">NBRC 106119</strain>
    </source>
</reference>
<accession>A0A512AKM5</accession>
<keyword evidence="4" id="KW-1185">Reference proteome</keyword>
<proteinExistence type="predicted"/>
<dbReference type="GO" id="GO:0006629">
    <property type="term" value="P:lipid metabolic process"/>
    <property type="evidence" value="ECO:0007669"/>
    <property type="project" value="InterPro"/>
</dbReference>
<protein>
    <submittedName>
        <fullName evidence="3">Fatty acid desaturase</fullName>
    </submittedName>
</protein>
<dbReference type="InterPro" id="IPR005804">
    <property type="entry name" value="FA_desaturase_dom"/>
</dbReference>
<evidence type="ECO:0000313" key="4">
    <source>
        <dbReference type="Proteomes" id="UP000321464"/>
    </source>
</evidence>
<dbReference type="Pfam" id="PF00487">
    <property type="entry name" value="FA_desaturase"/>
    <property type="match status" value="1"/>
</dbReference>
<feature type="transmembrane region" description="Helical" evidence="1">
    <location>
        <begin position="21"/>
        <end position="39"/>
    </location>
</feature>
<gene>
    <name evidence="3" type="ORF">NSE01_20940</name>
</gene>
<dbReference type="EMBL" id="BJYR01000013">
    <property type="protein sequence ID" value="GEO00262.1"/>
    <property type="molecule type" value="Genomic_DNA"/>
</dbReference>
<keyword evidence="1" id="KW-1133">Transmembrane helix</keyword>
<comment type="caution">
    <text evidence="3">The sequence shown here is derived from an EMBL/GenBank/DDBJ whole genome shotgun (WGS) entry which is preliminary data.</text>
</comment>
<evidence type="ECO:0000256" key="1">
    <source>
        <dbReference type="SAM" id="Phobius"/>
    </source>
</evidence>
<name>A0A512AKM5_9SPHN</name>
<feature type="transmembrane region" description="Helical" evidence="1">
    <location>
        <begin position="182"/>
        <end position="200"/>
    </location>
</feature>
<evidence type="ECO:0000313" key="3">
    <source>
        <dbReference type="EMBL" id="GEO00262.1"/>
    </source>
</evidence>
<evidence type="ECO:0000259" key="2">
    <source>
        <dbReference type="Pfam" id="PF00487"/>
    </source>
</evidence>
<keyword evidence="1" id="KW-0812">Transmembrane</keyword>
<dbReference type="Proteomes" id="UP000321464">
    <property type="component" value="Unassembled WGS sequence"/>
</dbReference>
<feature type="domain" description="Fatty acid desaturase" evidence="2">
    <location>
        <begin position="46"/>
        <end position="283"/>
    </location>
</feature>
<sequence length="322" mass="36083">MNEHSHAEFEQILRRAATSSMEWPTLALVAACYAAWLAAGLLHAAAPWLATALLAFPIALHSSLQHEAIHRHPTRSAAWNEALVFLPLGLLIPYRRYRDTHLAHHVDFRITDPHDDPESFYWAAADHQRLPRALRLLLAWNATLAGRIVIGPAIATVRFLLSEARLGLGLRGGAARAWREAWARHALGLMVVLAIVHVVFVMPLLAYLGAVYLAMALLALRGFAEHRWAEAVDARTVVIERSWLGWLFLHNNLHLVHHKQPHLPWYVLPEAYRARRAEWLALNEGYVFPSYRAMFAAFALRAKEPVIHPAPAPTGSPGQTIA</sequence>
<organism evidence="3 4">
    <name type="scientific">Novosphingobium sediminis</name>
    <dbReference type="NCBI Taxonomy" id="707214"/>
    <lineage>
        <taxon>Bacteria</taxon>
        <taxon>Pseudomonadati</taxon>
        <taxon>Pseudomonadota</taxon>
        <taxon>Alphaproteobacteria</taxon>
        <taxon>Sphingomonadales</taxon>
        <taxon>Sphingomonadaceae</taxon>
        <taxon>Novosphingobium</taxon>
    </lineage>
</organism>
<dbReference type="RefSeq" id="WP_170233813.1">
    <property type="nucleotide sequence ID" value="NZ_BJYR01000013.1"/>
</dbReference>